<dbReference type="Gene3D" id="1.10.10.60">
    <property type="entry name" value="Homeodomain-like"/>
    <property type="match status" value="1"/>
</dbReference>
<keyword evidence="5" id="KW-1185">Reference proteome</keyword>
<dbReference type="AlphaFoldDB" id="A0A066TY51"/>
<sequence>MIVRRVAVLVYDGVTLLDVAGPVDVFREVEAAGGEDRRYEVSTVTPGGGTITASSGVRLWADPLDFDQVYDTVLVAGADGVPDSAAVVEALRRLRPRVRRLASVCTGAFLLAEAGVLDDRRATTHWRYVDRLRRRYPAVQVEPDAIFVRAGSVFTSAGVSAGIDLALALVEDDHGADVAREVARSLVVFLRRPGGQSQFSIRVETRVATASPLKAVLDAVAGDITAGHTTTSMAATANLSNRQLTRLFREELGTTPRAYVEAARLEAAQASLLDGRSVSATALACGFGSDETMRRAFVRHLGVPPTGYLARFRSTHPTT</sequence>
<dbReference type="Proteomes" id="UP000027345">
    <property type="component" value="Unassembled WGS sequence"/>
</dbReference>
<dbReference type="SUPFAM" id="SSF52317">
    <property type="entry name" value="Class I glutamine amidotransferase-like"/>
    <property type="match status" value="1"/>
</dbReference>
<evidence type="ECO:0000313" key="4">
    <source>
        <dbReference type="EMBL" id="KDN18512.1"/>
    </source>
</evidence>
<dbReference type="CDD" id="cd03137">
    <property type="entry name" value="GATase1_AraC_1"/>
    <property type="match status" value="1"/>
</dbReference>
<evidence type="ECO:0000313" key="5">
    <source>
        <dbReference type="Proteomes" id="UP000027345"/>
    </source>
</evidence>
<accession>A0A066TY51</accession>
<dbReference type="InterPro" id="IPR029062">
    <property type="entry name" value="Class_I_gatase-like"/>
</dbReference>
<evidence type="ECO:0000256" key="1">
    <source>
        <dbReference type="ARBA" id="ARBA00023015"/>
    </source>
</evidence>
<organism evidence="4 5">
    <name type="scientific">Amycolatopsis rifamycinica</name>
    <dbReference type="NCBI Taxonomy" id="287986"/>
    <lineage>
        <taxon>Bacteria</taxon>
        <taxon>Bacillati</taxon>
        <taxon>Actinomycetota</taxon>
        <taxon>Actinomycetes</taxon>
        <taxon>Pseudonocardiales</taxon>
        <taxon>Pseudonocardiaceae</taxon>
        <taxon>Amycolatopsis</taxon>
    </lineage>
</organism>
<dbReference type="InterPro" id="IPR009057">
    <property type="entry name" value="Homeodomain-like_sf"/>
</dbReference>
<reference evidence="4 5" key="1">
    <citation type="submission" date="2014-05" db="EMBL/GenBank/DDBJ databases">
        <title>Draft genome sequence of Amycolatopsis rifamycinica DSM 46095.</title>
        <authorList>
            <person name="Lal R."/>
            <person name="Saxena A."/>
            <person name="Kumari R."/>
            <person name="Mukherjee U."/>
            <person name="Singh P."/>
            <person name="Sangwan N."/>
            <person name="Mahato N.K."/>
        </authorList>
    </citation>
    <scope>NUCLEOTIDE SEQUENCE [LARGE SCALE GENOMIC DNA]</scope>
    <source>
        <strain evidence="4 5">DSM 46095</strain>
    </source>
</reference>
<evidence type="ECO:0000259" key="3">
    <source>
        <dbReference type="PROSITE" id="PS01124"/>
    </source>
</evidence>
<dbReference type="SMART" id="SM00342">
    <property type="entry name" value="HTH_ARAC"/>
    <property type="match status" value="1"/>
</dbReference>
<keyword evidence="2" id="KW-0804">Transcription</keyword>
<dbReference type="STRING" id="287986.DV20_30505"/>
<keyword evidence="1" id="KW-0805">Transcription regulation</keyword>
<dbReference type="Pfam" id="PF01965">
    <property type="entry name" value="DJ-1_PfpI"/>
    <property type="match status" value="1"/>
</dbReference>
<dbReference type="eggNOG" id="COG4977">
    <property type="taxonomic scope" value="Bacteria"/>
</dbReference>
<comment type="caution">
    <text evidence="4">The sequence shown here is derived from an EMBL/GenBank/DDBJ whole genome shotgun (WGS) entry which is preliminary data.</text>
</comment>
<dbReference type="PANTHER" id="PTHR43130:SF3">
    <property type="entry name" value="HTH-TYPE TRANSCRIPTIONAL REGULATOR RV1931C"/>
    <property type="match status" value="1"/>
</dbReference>
<name>A0A066TY51_9PSEU</name>
<dbReference type="GO" id="GO:0003700">
    <property type="term" value="F:DNA-binding transcription factor activity"/>
    <property type="evidence" value="ECO:0007669"/>
    <property type="project" value="InterPro"/>
</dbReference>
<proteinExistence type="predicted"/>
<dbReference type="InterPro" id="IPR002818">
    <property type="entry name" value="DJ-1/PfpI"/>
</dbReference>
<dbReference type="SUPFAM" id="SSF46689">
    <property type="entry name" value="Homeodomain-like"/>
    <property type="match status" value="2"/>
</dbReference>
<gene>
    <name evidence="4" type="ORF">DV20_30505</name>
</gene>
<dbReference type="Pfam" id="PF12833">
    <property type="entry name" value="HTH_18"/>
    <property type="match status" value="1"/>
</dbReference>
<dbReference type="EMBL" id="JMQI01000063">
    <property type="protein sequence ID" value="KDN18512.1"/>
    <property type="molecule type" value="Genomic_DNA"/>
</dbReference>
<protein>
    <submittedName>
        <fullName evidence="4">AraC family transcriptional regulator</fullName>
    </submittedName>
</protein>
<feature type="domain" description="HTH araC/xylS-type" evidence="3">
    <location>
        <begin position="214"/>
        <end position="311"/>
    </location>
</feature>
<dbReference type="Gene3D" id="3.40.50.880">
    <property type="match status" value="1"/>
</dbReference>
<dbReference type="PANTHER" id="PTHR43130">
    <property type="entry name" value="ARAC-FAMILY TRANSCRIPTIONAL REGULATOR"/>
    <property type="match status" value="1"/>
</dbReference>
<dbReference type="InterPro" id="IPR052158">
    <property type="entry name" value="INH-QAR"/>
</dbReference>
<dbReference type="PROSITE" id="PS01124">
    <property type="entry name" value="HTH_ARAC_FAMILY_2"/>
    <property type="match status" value="1"/>
</dbReference>
<dbReference type="InterPro" id="IPR018060">
    <property type="entry name" value="HTH_AraC"/>
</dbReference>
<evidence type="ECO:0000256" key="2">
    <source>
        <dbReference type="ARBA" id="ARBA00023163"/>
    </source>
</evidence>
<dbReference type="GO" id="GO:0043565">
    <property type="term" value="F:sequence-specific DNA binding"/>
    <property type="evidence" value="ECO:0007669"/>
    <property type="project" value="InterPro"/>
</dbReference>